<proteinExistence type="predicted"/>
<accession>A0AAD8T8I6</accession>
<evidence type="ECO:0000256" key="9">
    <source>
        <dbReference type="SAM" id="MobiDB-lite"/>
    </source>
</evidence>
<sequence>MDLAGAAPPRSPEPHVPPPRTPPQPPLQDSCKDKGDVRTTEAKPGTPQELNLGQTNNSGLNSSIEDENQTSNGDEMAEPGSKSEAAKTEGDGSSGEKVVLKKPDKILPCPRCNSMDTKFCYYNNYNIHQPRHFCRGCQRYWTAGGSMRNLPVGAGRRKSKSSSVNCHGILIPGSNIAYPGGDASPIPLPTKATEPAVQFVSQPPLSNSTASVLRVEVQNKNDNPASTAHPRNGESQTCPPSSTTSDSPRIESVKGTVSGYQNGVTMDCNGATPMHPIPCFPGPPFVYPWNPAWNGIPAMAAPVCPAPAEPAKCSENGNVGNVQWNFPPMVAVPGFCGQPIPFPLMPPSVWPLVSPWPNGAWSAPWLGPGYSMPAAPPTSSSTCTDSGSPVLGKHSRDSNPQGDEKAERSLWIPKTLRIDDPDEAAKSSIWTTLGIEPGERGMFRPFQSKSDVKERTSDAARVMQANPAAQSRFQSFQETT</sequence>
<feature type="compositionally biased region" description="Pro residues" evidence="9">
    <location>
        <begin position="9"/>
        <end position="26"/>
    </location>
</feature>
<comment type="subcellular location">
    <subcellularLocation>
        <location evidence="8">Nucleus</location>
    </subcellularLocation>
</comment>
<feature type="region of interest" description="Disordered" evidence="9">
    <location>
        <begin position="221"/>
        <end position="253"/>
    </location>
</feature>
<evidence type="ECO:0000256" key="5">
    <source>
        <dbReference type="ARBA" id="ARBA00023125"/>
    </source>
</evidence>
<evidence type="ECO:0000256" key="1">
    <source>
        <dbReference type="ARBA" id="ARBA00022723"/>
    </source>
</evidence>
<name>A0AAD8T8I6_LOLMU</name>
<keyword evidence="7 8" id="KW-0539">Nucleus</keyword>
<protein>
    <recommendedName>
        <fullName evidence="10">Dof-type domain-containing protein</fullName>
    </recommendedName>
</protein>
<keyword evidence="12" id="KW-1185">Reference proteome</keyword>
<feature type="region of interest" description="Disordered" evidence="9">
    <location>
        <begin position="1"/>
        <end position="99"/>
    </location>
</feature>
<feature type="domain" description="Dof-type" evidence="10">
    <location>
        <begin position="107"/>
        <end position="161"/>
    </location>
</feature>
<dbReference type="GO" id="GO:0005634">
    <property type="term" value="C:nucleus"/>
    <property type="evidence" value="ECO:0007669"/>
    <property type="project" value="UniProtKB-SubCell"/>
</dbReference>
<feature type="compositionally biased region" description="Basic and acidic residues" evidence="9">
    <location>
        <begin position="394"/>
        <end position="408"/>
    </location>
</feature>
<keyword evidence="4" id="KW-0805">Transcription regulation</keyword>
<gene>
    <name evidence="11" type="ORF">QYE76_038678</name>
</gene>
<dbReference type="AlphaFoldDB" id="A0AAD8T8I6"/>
<dbReference type="Pfam" id="PF02701">
    <property type="entry name" value="Zn_ribbon_Dof"/>
    <property type="match status" value="1"/>
</dbReference>
<dbReference type="GO" id="GO:0003677">
    <property type="term" value="F:DNA binding"/>
    <property type="evidence" value="ECO:0007669"/>
    <property type="project" value="UniProtKB-UniRule"/>
</dbReference>
<evidence type="ECO:0000313" key="11">
    <source>
        <dbReference type="EMBL" id="KAK1677830.1"/>
    </source>
</evidence>
<organism evidence="11 12">
    <name type="scientific">Lolium multiflorum</name>
    <name type="common">Italian ryegrass</name>
    <name type="synonym">Lolium perenne subsp. multiflorum</name>
    <dbReference type="NCBI Taxonomy" id="4521"/>
    <lineage>
        <taxon>Eukaryota</taxon>
        <taxon>Viridiplantae</taxon>
        <taxon>Streptophyta</taxon>
        <taxon>Embryophyta</taxon>
        <taxon>Tracheophyta</taxon>
        <taxon>Spermatophyta</taxon>
        <taxon>Magnoliopsida</taxon>
        <taxon>Liliopsida</taxon>
        <taxon>Poales</taxon>
        <taxon>Poaceae</taxon>
        <taxon>BOP clade</taxon>
        <taxon>Pooideae</taxon>
        <taxon>Poodae</taxon>
        <taxon>Poeae</taxon>
        <taxon>Poeae Chloroplast Group 2 (Poeae type)</taxon>
        <taxon>Loliodinae</taxon>
        <taxon>Loliinae</taxon>
        <taxon>Lolium</taxon>
    </lineage>
</organism>
<dbReference type="PROSITE" id="PS01361">
    <property type="entry name" value="ZF_DOF_1"/>
    <property type="match status" value="1"/>
</dbReference>
<keyword evidence="5 8" id="KW-0238">DNA-binding</keyword>
<evidence type="ECO:0000259" key="10">
    <source>
        <dbReference type="PROSITE" id="PS50884"/>
    </source>
</evidence>
<keyword evidence="1" id="KW-0479">Metal-binding</keyword>
<dbReference type="PANTHER" id="PTHR31089:SF1">
    <property type="entry name" value="CYCLIC DOF FACTOR 3"/>
    <property type="match status" value="1"/>
</dbReference>
<dbReference type="GO" id="GO:0008270">
    <property type="term" value="F:zinc ion binding"/>
    <property type="evidence" value="ECO:0007669"/>
    <property type="project" value="UniProtKB-KW"/>
</dbReference>
<comment type="caution">
    <text evidence="11">The sequence shown here is derived from an EMBL/GenBank/DDBJ whole genome shotgun (WGS) entry which is preliminary data.</text>
</comment>
<evidence type="ECO:0000256" key="7">
    <source>
        <dbReference type="ARBA" id="ARBA00023242"/>
    </source>
</evidence>
<dbReference type="PROSITE" id="PS50884">
    <property type="entry name" value="ZF_DOF_2"/>
    <property type="match status" value="1"/>
</dbReference>
<evidence type="ECO:0000256" key="6">
    <source>
        <dbReference type="ARBA" id="ARBA00023163"/>
    </source>
</evidence>
<dbReference type="PANTHER" id="PTHR31089">
    <property type="entry name" value="CYCLIC DOF FACTOR 2"/>
    <property type="match status" value="1"/>
</dbReference>
<feature type="compositionally biased region" description="Polar residues" evidence="9">
    <location>
        <begin position="48"/>
        <end position="73"/>
    </location>
</feature>
<dbReference type="InterPro" id="IPR003851">
    <property type="entry name" value="Znf_Dof"/>
</dbReference>
<feature type="compositionally biased region" description="Low complexity" evidence="9">
    <location>
        <begin position="235"/>
        <end position="247"/>
    </location>
</feature>
<evidence type="ECO:0000313" key="12">
    <source>
        <dbReference type="Proteomes" id="UP001231189"/>
    </source>
</evidence>
<dbReference type="GO" id="GO:0003700">
    <property type="term" value="F:DNA-binding transcription factor activity"/>
    <property type="evidence" value="ECO:0007669"/>
    <property type="project" value="InterPro"/>
</dbReference>
<keyword evidence="6" id="KW-0804">Transcription</keyword>
<reference evidence="11" key="1">
    <citation type="submission" date="2023-07" db="EMBL/GenBank/DDBJ databases">
        <title>A chromosome-level genome assembly of Lolium multiflorum.</title>
        <authorList>
            <person name="Chen Y."/>
            <person name="Copetti D."/>
            <person name="Kolliker R."/>
            <person name="Studer B."/>
        </authorList>
    </citation>
    <scope>NUCLEOTIDE SEQUENCE</scope>
    <source>
        <strain evidence="11">02402/16</strain>
        <tissue evidence="11">Leaf</tissue>
    </source>
</reference>
<feature type="region of interest" description="Disordered" evidence="9">
    <location>
        <begin position="374"/>
        <end position="410"/>
    </location>
</feature>
<evidence type="ECO:0000256" key="3">
    <source>
        <dbReference type="ARBA" id="ARBA00022833"/>
    </source>
</evidence>
<dbReference type="EMBL" id="JAUUTY010000002">
    <property type="protein sequence ID" value="KAK1677830.1"/>
    <property type="molecule type" value="Genomic_DNA"/>
</dbReference>
<keyword evidence="2 8" id="KW-0863">Zinc-finger</keyword>
<feature type="compositionally biased region" description="Low complexity" evidence="9">
    <location>
        <begin position="374"/>
        <end position="389"/>
    </location>
</feature>
<dbReference type="InterPro" id="IPR045174">
    <property type="entry name" value="Dof"/>
</dbReference>
<evidence type="ECO:0000256" key="2">
    <source>
        <dbReference type="ARBA" id="ARBA00022771"/>
    </source>
</evidence>
<keyword evidence="3" id="KW-0862">Zinc</keyword>
<feature type="compositionally biased region" description="Basic and acidic residues" evidence="9">
    <location>
        <begin position="30"/>
        <end position="41"/>
    </location>
</feature>
<dbReference type="Proteomes" id="UP001231189">
    <property type="component" value="Unassembled WGS sequence"/>
</dbReference>
<evidence type="ECO:0000256" key="4">
    <source>
        <dbReference type="ARBA" id="ARBA00023015"/>
    </source>
</evidence>
<evidence type="ECO:0000256" key="8">
    <source>
        <dbReference type="PROSITE-ProRule" id="PRU00071"/>
    </source>
</evidence>